<proteinExistence type="predicted"/>
<feature type="transmembrane region" description="Helical" evidence="1">
    <location>
        <begin position="343"/>
        <end position="362"/>
    </location>
</feature>
<protein>
    <submittedName>
        <fullName evidence="4">Putative acyltransferase</fullName>
    </submittedName>
</protein>
<feature type="transmembrane region" description="Helical" evidence="1">
    <location>
        <begin position="242"/>
        <end position="265"/>
    </location>
</feature>
<evidence type="ECO:0000313" key="5">
    <source>
        <dbReference type="Proteomes" id="UP000035100"/>
    </source>
</evidence>
<dbReference type="Pfam" id="PF01757">
    <property type="entry name" value="Acyl_transf_3"/>
    <property type="match status" value="1"/>
</dbReference>
<keyword evidence="5" id="KW-1185">Reference proteome</keyword>
<comment type="caution">
    <text evidence="4">The sequence shown here is derived from an EMBL/GenBank/DDBJ whole genome shotgun (WGS) entry which is preliminary data.</text>
</comment>
<dbReference type="GO" id="GO:0009103">
    <property type="term" value="P:lipopolysaccharide biosynthetic process"/>
    <property type="evidence" value="ECO:0007669"/>
    <property type="project" value="TreeGrafter"/>
</dbReference>
<sequence length="619" mass="67261">MKYRPEIDGIRAIAVVSVIFYHAGAPIPGGFVGVDIFFVLSGYLITSLLLRDLERGTFSIADFYERRARRILPALFVVIAACLPLSLWIMSPDQIARFGRSVVGAALFMSNVFFWREGGYFDVSAELKPLLHTWTLAVEEQYYLLFPPALWWAWKFCRRVAFWLILGTALASFGLALWTSGEFATASFFLTPTRVWELLAGSLCAFSALPRIRWLGEFGVGLILTSLVVINESMLWPGFWTLLPVIGTTLVVLFCQPGGLAHLALSTRFMVGIGLISYSGYLWHAPLFAFLHLRAPELVTPAIMGLLIALTFMLAWATWRYVEQPFRAGHGRPAAILTGRAPLLAASAAGLMVAAILGVFGWQSGDRLAALRYSTPQLTFFDSIEASPMRSACHSLSADAIPLDQHCVYRGATAPTWAVLGNSHGVELAYALARHLEGDGEALLHATISACSVAFQQGPVSDCRNWIESRAAMIRAIDTIAHVVIAFRVDTNGPLENRALADLTTYLAEGGRDVIVALQAPRLPADIASMAPRMDDSGNVPGAPTAEWRETMAPVREVLEGVPPTVQVVDLADAFCDPADCYAAKGGAALFFDSHHMSLAGADLAAELILSRNTGPDAD</sequence>
<evidence type="ECO:0000313" key="4">
    <source>
        <dbReference type="EMBL" id="KIQ70146.1"/>
    </source>
</evidence>
<organism evidence="4 5">
    <name type="scientific">Wenxinia marina DSM 24838</name>
    <dbReference type="NCBI Taxonomy" id="1123501"/>
    <lineage>
        <taxon>Bacteria</taxon>
        <taxon>Pseudomonadati</taxon>
        <taxon>Pseudomonadota</taxon>
        <taxon>Alphaproteobacteria</taxon>
        <taxon>Rhodobacterales</taxon>
        <taxon>Roseobacteraceae</taxon>
        <taxon>Wenxinia</taxon>
    </lineage>
</organism>
<dbReference type="PATRIC" id="fig|1123501.6.peg.1374"/>
<feature type="transmembrane region" description="Helical" evidence="1">
    <location>
        <begin position="299"/>
        <end position="322"/>
    </location>
</feature>
<dbReference type="RefSeq" id="WP_018303307.1">
    <property type="nucleotide sequence ID" value="NZ_KB902294.1"/>
</dbReference>
<evidence type="ECO:0000259" key="3">
    <source>
        <dbReference type="Pfam" id="PF19040"/>
    </source>
</evidence>
<name>A0A0D0PFN2_9RHOB</name>
<feature type="transmembrane region" description="Helical" evidence="1">
    <location>
        <begin position="30"/>
        <end position="50"/>
    </location>
</feature>
<dbReference type="InterPro" id="IPR043968">
    <property type="entry name" value="SGNH"/>
</dbReference>
<keyword evidence="4" id="KW-0012">Acyltransferase</keyword>
<feature type="transmembrane region" description="Helical" evidence="1">
    <location>
        <begin position="160"/>
        <end position="178"/>
    </location>
</feature>
<evidence type="ECO:0000259" key="2">
    <source>
        <dbReference type="Pfam" id="PF01757"/>
    </source>
</evidence>
<feature type="domain" description="SGNH" evidence="3">
    <location>
        <begin position="393"/>
        <end position="609"/>
    </location>
</feature>
<dbReference type="InterPro" id="IPR050879">
    <property type="entry name" value="Acyltransferase_3"/>
</dbReference>
<dbReference type="PANTHER" id="PTHR23028:SF53">
    <property type="entry name" value="ACYL_TRANSF_3 DOMAIN-CONTAINING PROTEIN"/>
    <property type="match status" value="1"/>
</dbReference>
<dbReference type="PANTHER" id="PTHR23028">
    <property type="entry name" value="ACETYLTRANSFERASE"/>
    <property type="match status" value="1"/>
</dbReference>
<reference evidence="4 5" key="1">
    <citation type="submission" date="2013-01" db="EMBL/GenBank/DDBJ databases">
        <authorList>
            <person name="Fiebig A."/>
            <person name="Goeker M."/>
            <person name="Klenk H.-P.P."/>
        </authorList>
    </citation>
    <scope>NUCLEOTIDE SEQUENCE [LARGE SCALE GENOMIC DNA]</scope>
    <source>
        <strain evidence="4 5">DSM 24838</strain>
    </source>
</reference>
<dbReference type="STRING" id="1123501.Wenmar_01290"/>
<keyword evidence="1" id="KW-0812">Transmembrane</keyword>
<keyword evidence="4" id="KW-0808">Transferase</keyword>
<dbReference type="AlphaFoldDB" id="A0A0D0PFN2"/>
<keyword evidence="1" id="KW-1133">Transmembrane helix</keyword>
<dbReference type="GO" id="GO:0016747">
    <property type="term" value="F:acyltransferase activity, transferring groups other than amino-acyl groups"/>
    <property type="evidence" value="ECO:0007669"/>
    <property type="project" value="InterPro"/>
</dbReference>
<feature type="domain" description="Acyltransferase 3" evidence="2">
    <location>
        <begin position="5"/>
        <end position="319"/>
    </location>
</feature>
<accession>A0A0D0PFN2</accession>
<feature type="transmembrane region" description="Helical" evidence="1">
    <location>
        <begin position="218"/>
        <end position="236"/>
    </location>
</feature>
<dbReference type="OrthoDB" id="9796461at2"/>
<gene>
    <name evidence="4" type="ORF">Wenmar_01290</name>
</gene>
<dbReference type="GO" id="GO:0016020">
    <property type="term" value="C:membrane"/>
    <property type="evidence" value="ECO:0007669"/>
    <property type="project" value="TreeGrafter"/>
</dbReference>
<keyword evidence="1" id="KW-0472">Membrane</keyword>
<evidence type="ECO:0000256" key="1">
    <source>
        <dbReference type="SAM" id="Phobius"/>
    </source>
</evidence>
<feature type="transmembrane region" description="Helical" evidence="1">
    <location>
        <begin position="272"/>
        <end position="293"/>
    </location>
</feature>
<feature type="transmembrane region" description="Helical" evidence="1">
    <location>
        <begin position="95"/>
        <end position="115"/>
    </location>
</feature>
<dbReference type="Proteomes" id="UP000035100">
    <property type="component" value="Unassembled WGS sequence"/>
</dbReference>
<feature type="transmembrane region" description="Helical" evidence="1">
    <location>
        <begin position="7"/>
        <end position="24"/>
    </location>
</feature>
<dbReference type="InterPro" id="IPR002656">
    <property type="entry name" value="Acyl_transf_3_dom"/>
</dbReference>
<dbReference type="EMBL" id="AONG01000007">
    <property type="protein sequence ID" value="KIQ70146.1"/>
    <property type="molecule type" value="Genomic_DNA"/>
</dbReference>
<feature type="transmembrane region" description="Helical" evidence="1">
    <location>
        <begin position="71"/>
        <end position="89"/>
    </location>
</feature>
<dbReference type="Pfam" id="PF19040">
    <property type="entry name" value="SGNH"/>
    <property type="match status" value="1"/>
</dbReference>